<dbReference type="AlphaFoldDB" id="A0A0D8FYM3"/>
<evidence type="ECO:0000313" key="8">
    <source>
        <dbReference type="Proteomes" id="UP000032336"/>
    </source>
</evidence>
<evidence type="ECO:0000256" key="4">
    <source>
        <dbReference type="ARBA" id="ARBA00023136"/>
    </source>
</evidence>
<dbReference type="GO" id="GO:0005886">
    <property type="term" value="C:plasma membrane"/>
    <property type="evidence" value="ECO:0007669"/>
    <property type="project" value="TreeGrafter"/>
</dbReference>
<dbReference type="InterPro" id="IPR012340">
    <property type="entry name" value="NA-bd_OB-fold"/>
</dbReference>
<dbReference type="InterPro" id="IPR002810">
    <property type="entry name" value="NfeD-like_C"/>
</dbReference>
<dbReference type="GeneID" id="78371947"/>
<dbReference type="RefSeq" id="WP_160290319.1">
    <property type="nucleotide sequence ID" value="NZ_JQKF01000003.1"/>
</dbReference>
<organism evidence="7 8">
    <name type="scientific">Ferrimicrobium acidiphilum DSM 19497</name>
    <dbReference type="NCBI Taxonomy" id="1121877"/>
    <lineage>
        <taxon>Bacteria</taxon>
        <taxon>Bacillati</taxon>
        <taxon>Actinomycetota</taxon>
        <taxon>Acidimicrobiia</taxon>
        <taxon>Acidimicrobiales</taxon>
        <taxon>Acidimicrobiaceae</taxon>
        <taxon>Ferrimicrobium</taxon>
    </lineage>
</organism>
<dbReference type="PANTHER" id="PTHR33507">
    <property type="entry name" value="INNER MEMBRANE PROTEIN YBBJ"/>
    <property type="match status" value="1"/>
</dbReference>
<evidence type="ECO:0000313" key="7">
    <source>
        <dbReference type="EMBL" id="KJE77532.1"/>
    </source>
</evidence>
<comment type="caution">
    <text evidence="7">The sequence shown here is derived from an EMBL/GenBank/DDBJ whole genome shotgun (WGS) entry which is preliminary data.</text>
</comment>
<reference evidence="7 8" key="1">
    <citation type="submission" date="2015-01" db="EMBL/GenBank/DDBJ databases">
        <title>Draft genome of the acidophilic iron oxidizer Ferrimicrobium acidiphilum strain T23.</title>
        <authorList>
            <person name="Poehlein A."/>
            <person name="Eisen S."/>
            <person name="Schloemann M."/>
            <person name="Johnson B.D."/>
            <person name="Daniel R."/>
            <person name="Muehling M."/>
        </authorList>
    </citation>
    <scope>NUCLEOTIDE SEQUENCE [LARGE SCALE GENOMIC DNA]</scope>
    <source>
        <strain evidence="7 8">T23</strain>
    </source>
</reference>
<keyword evidence="2 5" id="KW-0812">Transmembrane</keyword>
<keyword evidence="4 5" id="KW-0472">Membrane</keyword>
<dbReference type="Pfam" id="PF01957">
    <property type="entry name" value="NfeD"/>
    <property type="match status" value="1"/>
</dbReference>
<dbReference type="PANTHER" id="PTHR33507:SF3">
    <property type="entry name" value="INNER MEMBRANE PROTEIN YBBJ"/>
    <property type="match status" value="1"/>
</dbReference>
<evidence type="ECO:0000259" key="6">
    <source>
        <dbReference type="Pfam" id="PF01957"/>
    </source>
</evidence>
<dbReference type="SUPFAM" id="SSF141322">
    <property type="entry name" value="NfeD domain-like"/>
    <property type="match status" value="1"/>
</dbReference>
<feature type="domain" description="NfeD-like C-terminal" evidence="6">
    <location>
        <begin position="96"/>
        <end position="145"/>
    </location>
</feature>
<evidence type="ECO:0000256" key="2">
    <source>
        <dbReference type="ARBA" id="ARBA00022692"/>
    </source>
</evidence>
<dbReference type="STRING" id="1121877.FEAC_06410"/>
<dbReference type="eggNOG" id="COG1585">
    <property type="taxonomic scope" value="Bacteria"/>
</dbReference>
<feature type="transmembrane region" description="Helical" evidence="5">
    <location>
        <begin position="50"/>
        <end position="73"/>
    </location>
</feature>
<dbReference type="Proteomes" id="UP000032336">
    <property type="component" value="Unassembled WGS sequence"/>
</dbReference>
<comment type="subcellular location">
    <subcellularLocation>
        <location evidence="1">Membrane</location>
        <topology evidence="1">Multi-pass membrane protein</topology>
    </subcellularLocation>
</comment>
<dbReference type="Gene3D" id="2.40.50.140">
    <property type="entry name" value="Nucleic acid-binding proteins"/>
    <property type="match status" value="1"/>
</dbReference>
<evidence type="ECO:0000256" key="5">
    <source>
        <dbReference type="SAM" id="Phobius"/>
    </source>
</evidence>
<keyword evidence="8" id="KW-1185">Reference proteome</keyword>
<dbReference type="EMBL" id="JXUW01000004">
    <property type="protein sequence ID" value="KJE77532.1"/>
    <property type="molecule type" value="Genomic_DNA"/>
</dbReference>
<name>A0A0D8FYM3_9ACTN</name>
<gene>
    <name evidence="7" type="ORF">FEAC_06410</name>
</gene>
<keyword evidence="3 5" id="KW-1133">Transmembrane helix</keyword>
<evidence type="ECO:0000256" key="3">
    <source>
        <dbReference type="ARBA" id="ARBA00022989"/>
    </source>
</evidence>
<sequence>MIVIVVVVVVAALILVGMHVGPHGSIVTASIGMAAGIVLTLMLSHSHSSLAAILWSLVALLFISVLAVFFLGVRGLRSTQYHSKEAMPGLAKLFDSAGVATSRLDPIGTVQIAGKGWSALNDTDDPIEIGTTVFVTRVDGLKLHVIPEAPRGSNRKETL</sequence>
<dbReference type="InterPro" id="IPR052165">
    <property type="entry name" value="Membrane_assoc_protease"/>
</dbReference>
<proteinExistence type="predicted"/>
<protein>
    <recommendedName>
        <fullName evidence="6">NfeD-like C-terminal domain-containing protein</fullName>
    </recommendedName>
</protein>
<accession>A0A0D8FYM3</accession>
<evidence type="ECO:0000256" key="1">
    <source>
        <dbReference type="ARBA" id="ARBA00004141"/>
    </source>
</evidence>